<dbReference type="Proteomes" id="UP001152622">
    <property type="component" value="Chromosome 19"/>
</dbReference>
<dbReference type="PANTHER" id="PTHR45652:SF5">
    <property type="entry name" value="VIMENTIN"/>
    <property type="match status" value="1"/>
</dbReference>
<dbReference type="InterPro" id="IPR039008">
    <property type="entry name" value="IF_rod_dom"/>
</dbReference>
<feature type="coiled-coil region" evidence="3">
    <location>
        <begin position="97"/>
        <end position="124"/>
    </location>
</feature>
<evidence type="ECO:0000256" key="2">
    <source>
        <dbReference type="ARBA" id="ARBA00023054"/>
    </source>
</evidence>
<organism evidence="6 7">
    <name type="scientific">Synaphobranchus kaupii</name>
    <name type="common">Kaup's arrowtooth eel</name>
    <dbReference type="NCBI Taxonomy" id="118154"/>
    <lineage>
        <taxon>Eukaryota</taxon>
        <taxon>Metazoa</taxon>
        <taxon>Chordata</taxon>
        <taxon>Craniata</taxon>
        <taxon>Vertebrata</taxon>
        <taxon>Euteleostomi</taxon>
        <taxon>Actinopterygii</taxon>
        <taxon>Neopterygii</taxon>
        <taxon>Teleostei</taxon>
        <taxon>Anguilliformes</taxon>
        <taxon>Synaphobranchidae</taxon>
        <taxon>Synaphobranchus</taxon>
    </lineage>
</organism>
<keyword evidence="7" id="KW-1185">Reference proteome</keyword>
<accession>A0A9Q1IEI5</accession>
<evidence type="ECO:0000256" key="4">
    <source>
        <dbReference type="SAM" id="MobiDB-lite"/>
    </source>
</evidence>
<dbReference type="SMART" id="SM01391">
    <property type="entry name" value="Filament"/>
    <property type="match status" value="1"/>
</dbReference>
<evidence type="ECO:0000256" key="3">
    <source>
        <dbReference type="SAM" id="Coils"/>
    </source>
</evidence>
<reference evidence="6" key="1">
    <citation type="journal article" date="2023" name="Science">
        <title>Genome structures resolve the early diversification of teleost fishes.</title>
        <authorList>
            <person name="Parey E."/>
            <person name="Louis A."/>
            <person name="Montfort J."/>
            <person name="Bouchez O."/>
            <person name="Roques C."/>
            <person name="Iampietro C."/>
            <person name="Lluch J."/>
            <person name="Castinel A."/>
            <person name="Donnadieu C."/>
            <person name="Desvignes T."/>
            <person name="Floi Bucao C."/>
            <person name="Jouanno E."/>
            <person name="Wen M."/>
            <person name="Mejri S."/>
            <person name="Dirks R."/>
            <person name="Jansen H."/>
            <person name="Henkel C."/>
            <person name="Chen W.J."/>
            <person name="Zahm M."/>
            <person name="Cabau C."/>
            <person name="Klopp C."/>
            <person name="Thompson A.W."/>
            <person name="Robinson-Rechavi M."/>
            <person name="Braasch I."/>
            <person name="Lecointre G."/>
            <person name="Bobe J."/>
            <person name="Postlethwait J.H."/>
            <person name="Berthelot C."/>
            <person name="Roest Crollius H."/>
            <person name="Guiguen Y."/>
        </authorList>
    </citation>
    <scope>NUCLEOTIDE SEQUENCE</scope>
    <source>
        <strain evidence="6">WJC10195</strain>
    </source>
</reference>
<sequence length="321" mass="35913">MPTCKNKRRDTFDELQFLLHFHLLEHDSTDAEDSGTPGSRTGRTDPIPRPVCSTNKAIGGPQRHLGSGRGARRGPVVGPILSRQAEKHMLSGLNDRFSAYMIKVRALQQENATLEAKLSQLTGGTDMSPDSSTSTIEYEAQLGEYRLTLENLTLDTIKLEIELDNVRGAAHELKAKFDFEQGVRFQLEADIGSMKKVREKREEKGVNLMIIMTVLSVFSPPPRILRTASDLRIELDTKFSSLRTELDYVTRLRTRSFDISAALGKMRKAYDESVHQHREEADAYYRLKMDEIQTTTAQSTEAIGSAKVEIASAKKDLQGLG</sequence>
<comment type="caution">
    <text evidence="6">The sequence shown here is derived from an EMBL/GenBank/DDBJ whole genome shotgun (WGS) entry which is preliminary data.</text>
</comment>
<dbReference type="EMBL" id="JAINUF010000019">
    <property type="protein sequence ID" value="KAJ8336737.1"/>
    <property type="molecule type" value="Genomic_DNA"/>
</dbReference>
<dbReference type="GO" id="GO:0005200">
    <property type="term" value="F:structural constituent of cytoskeleton"/>
    <property type="evidence" value="ECO:0007669"/>
    <property type="project" value="TreeGrafter"/>
</dbReference>
<dbReference type="Pfam" id="PF00038">
    <property type="entry name" value="Filament"/>
    <property type="match status" value="1"/>
</dbReference>
<protein>
    <recommendedName>
        <fullName evidence="5">IF rod domain-containing protein</fullName>
    </recommendedName>
</protein>
<gene>
    <name evidence="6" type="ORF">SKAU_G00379570</name>
</gene>
<dbReference type="GO" id="GO:0005886">
    <property type="term" value="C:plasma membrane"/>
    <property type="evidence" value="ECO:0007669"/>
    <property type="project" value="TreeGrafter"/>
</dbReference>
<name>A0A9Q1IEI5_SYNKA</name>
<evidence type="ECO:0000313" key="7">
    <source>
        <dbReference type="Proteomes" id="UP001152622"/>
    </source>
</evidence>
<dbReference type="GO" id="GO:0005737">
    <property type="term" value="C:cytoplasm"/>
    <property type="evidence" value="ECO:0007669"/>
    <property type="project" value="TreeGrafter"/>
</dbReference>
<dbReference type="PANTHER" id="PTHR45652">
    <property type="entry name" value="GLIAL FIBRILLARY ACIDIC PROTEIN"/>
    <property type="match status" value="1"/>
</dbReference>
<dbReference type="OrthoDB" id="8910104at2759"/>
<proteinExistence type="predicted"/>
<dbReference type="InterPro" id="IPR050405">
    <property type="entry name" value="Intermediate_filament"/>
</dbReference>
<evidence type="ECO:0000259" key="5">
    <source>
        <dbReference type="PROSITE" id="PS51842"/>
    </source>
</evidence>
<dbReference type="Gene3D" id="1.20.5.500">
    <property type="entry name" value="Single helix bin"/>
    <property type="match status" value="1"/>
</dbReference>
<dbReference type="GO" id="GO:0045109">
    <property type="term" value="P:intermediate filament organization"/>
    <property type="evidence" value="ECO:0007669"/>
    <property type="project" value="TreeGrafter"/>
</dbReference>
<dbReference type="GO" id="GO:0030424">
    <property type="term" value="C:axon"/>
    <property type="evidence" value="ECO:0007669"/>
    <property type="project" value="TreeGrafter"/>
</dbReference>
<dbReference type="PROSITE" id="PS51842">
    <property type="entry name" value="IF_ROD_2"/>
    <property type="match status" value="1"/>
</dbReference>
<keyword evidence="2 3" id="KW-0175">Coiled coil</keyword>
<dbReference type="SUPFAM" id="SSF64593">
    <property type="entry name" value="Intermediate filament protein, coiled coil region"/>
    <property type="match status" value="1"/>
</dbReference>
<feature type="domain" description="IF rod" evidence="5">
    <location>
        <begin position="86"/>
        <end position="321"/>
    </location>
</feature>
<dbReference type="GO" id="GO:0005882">
    <property type="term" value="C:intermediate filament"/>
    <property type="evidence" value="ECO:0007669"/>
    <property type="project" value="UniProtKB-KW"/>
</dbReference>
<dbReference type="Gene3D" id="1.20.5.1160">
    <property type="entry name" value="Vasodilator-stimulated phosphoprotein"/>
    <property type="match status" value="1"/>
</dbReference>
<evidence type="ECO:0000313" key="6">
    <source>
        <dbReference type="EMBL" id="KAJ8336737.1"/>
    </source>
</evidence>
<evidence type="ECO:0000256" key="1">
    <source>
        <dbReference type="ARBA" id="ARBA00022754"/>
    </source>
</evidence>
<dbReference type="AlphaFoldDB" id="A0A9Q1IEI5"/>
<keyword evidence="1" id="KW-0403">Intermediate filament</keyword>
<feature type="region of interest" description="Disordered" evidence="4">
    <location>
        <begin position="28"/>
        <end position="74"/>
    </location>
</feature>